<evidence type="ECO:0000313" key="2">
    <source>
        <dbReference type="Proteomes" id="UP001243989"/>
    </source>
</evidence>
<protein>
    <submittedName>
        <fullName evidence="1">Uncharacterized protein</fullName>
    </submittedName>
</protein>
<comment type="caution">
    <text evidence="1">The sequence shown here is derived from an EMBL/GenBank/DDBJ whole genome shotgun (WGS) entry which is preliminary data.</text>
</comment>
<keyword evidence="2" id="KW-1185">Reference proteome</keyword>
<evidence type="ECO:0000313" key="1">
    <source>
        <dbReference type="EMBL" id="KAK1634170.1"/>
    </source>
</evidence>
<dbReference type="RefSeq" id="XP_060442777.1">
    <property type="nucleotide sequence ID" value="XM_060596128.1"/>
</dbReference>
<sequence>MRAGRAGDCRAPDRSSLLIMSELTLTVTLYVLPQTAKERRLFGLPLPILILLALRHRNLSEIVRLNIFIYLTITYHRPRPICPHLRLFPLGSTCPCQSALSSIPSTAAADPATPPSGSFITAIGLPCTSNTLLTLVPSKLQSSTSARGLGHGRSPSRRPVLLSIWLLRERHDSRWQVSPPGSSALLNLNRSLAKARGPAFEVIRMMLQWHSSRMRTCGNMAPFLGISSAVSVVALLRPHTPYTAHPSKRWIVTCVLLPALICRASGK</sequence>
<proteinExistence type="predicted"/>
<dbReference type="EMBL" id="JAHMHQ010000016">
    <property type="protein sequence ID" value="KAK1634170.1"/>
    <property type="molecule type" value="Genomic_DNA"/>
</dbReference>
<dbReference type="GeneID" id="85480990"/>
<gene>
    <name evidence="1" type="ORF">BDP81DRAFT_66527</name>
</gene>
<accession>A0AAI9ZM31</accession>
<reference evidence="1" key="1">
    <citation type="submission" date="2021-06" db="EMBL/GenBank/DDBJ databases">
        <title>Comparative genomics, transcriptomics and evolutionary studies reveal genomic signatures of adaptation to plant cell wall in hemibiotrophic fungi.</title>
        <authorList>
            <consortium name="DOE Joint Genome Institute"/>
            <person name="Baroncelli R."/>
            <person name="Diaz J.F."/>
            <person name="Benocci T."/>
            <person name="Peng M."/>
            <person name="Battaglia E."/>
            <person name="Haridas S."/>
            <person name="Andreopoulos W."/>
            <person name="Labutti K."/>
            <person name="Pangilinan J."/>
            <person name="Floch G.L."/>
            <person name="Makela M.R."/>
            <person name="Henrissat B."/>
            <person name="Grigoriev I.V."/>
            <person name="Crouch J.A."/>
            <person name="De Vries R.P."/>
            <person name="Sukno S.A."/>
            <person name="Thon M.R."/>
        </authorList>
    </citation>
    <scope>NUCLEOTIDE SEQUENCE</scope>
    <source>
        <strain evidence="1">CBS 102054</strain>
    </source>
</reference>
<name>A0AAI9ZM31_9PEZI</name>
<organism evidence="1 2">
    <name type="scientific">Colletotrichum phormii</name>
    <dbReference type="NCBI Taxonomy" id="359342"/>
    <lineage>
        <taxon>Eukaryota</taxon>
        <taxon>Fungi</taxon>
        <taxon>Dikarya</taxon>
        <taxon>Ascomycota</taxon>
        <taxon>Pezizomycotina</taxon>
        <taxon>Sordariomycetes</taxon>
        <taxon>Hypocreomycetidae</taxon>
        <taxon>Glomerellales</taxon>
        <taxon>Glomerellaceae</taxon>
        <taxon>Colletotrichum</taxon>
        <taxon>Colletotrichum acutatum species complex</taxon>
    </lineage>
</organism>
<dbReference type="Proteomes" id="UP001243989">
    <property type="component" value="Unassembled WGS sequence"/>
</dbReference>
<dbReference type="AlphaFoldDB" id="A0AAI9ZM31"/>